<organism evidence="1 2">
    <name type="scientific">Tulasnella calospora MUT 4182</name>
    <dbReference type="NCBI Taxonomy" id="1051891"/>
    <lineage>
        <taxon>Eukaryota</taxon>
        <taxon>Fungi</taxon>
        <taxon>Dikarya</taxon>
        <taxon>Basidiomycota</taxon>
        <taxon>Agaricomycotina</taxon>
        <taxon>Agaricomycetes</taxon>
        <taxon>Cantharellales</taxon>
        <taxon>Tulasnellaceae</taxon>
        <taxon>Tulasnella</taxon>
    </lineage>
</organism>
<dbReference type="AlphaFoldDB" id="A0A0C3QUE2"/>
<protein>
    <submittedName>
        <fullName evidence="1">Uncharacterized protein</fullName>
    </submittedName>
</protein>
<evidence type="ECO:0000313" key="1">
    <source>
        <dbReference type="EMBL" id="KIO32059.1"/>
    </source>
</evidence>
<keyword evidence="2" id="KW-1185">Reference proteome</keyword>
<reference evidence="1 2" key="1">
    <citation type="submission" date="2014-04" db="EMBL/GenBank/DDBJ databases">
        <authorList>
            <consortium name="DOE Joint Genome Institute"/>
            <person name="Kuo A."/>
            <person name="Girlanda M."/>
            <person name="Perotto S."/>
            <person name="Kohler A."/>
            <person name="Nagy L.G."/>
            <person name="Floudas D."/>
            <person name="Copeland A."/>
            <person name="Barry K.W."/>
            <person name="Cichocki N."/>
            <person name="Veneault-Fourrey C."/>
            <person name="LaButti K."/>
            <person name="Lindquist E.A."/>
            <person name="Lipzen A."/>
            <person name="Lundell T."/>
            <person name="Morin E."/>
            <person name="Murat C."/>
            <person name="Sun H."/>
            <person name="Tunlid A."/>
            <person name="Henrissat B."/>
            <person name="Grigoriev I.V."/>
            <person name="Hibbett D.S."/>
            <person name="Martin F."/>
            <person name="Nordberg H.P."/>
            <person name="Cantor M.N."/>
            <person name="Hua S.X."/>
        </authorList>
    </citation>
    <scope>NUCLEOTIDE SEQUENCE [LARGE SCALE GENOMIC DNA]</scope>
    <source>
        <strain evidence="1 2">MUT 4182</strain>
    </source>
</reference>
<reference evidence="2" key="2">
    <citation type="submission" date="2015-01" db="EMBL/GenBank/DDBJ databases">
        <title>Evolutionary Origins and Diversification of the Mycorrhizal Mutualists.</title>
        <authorList>
            <consortium name="DOE Joint Genome Institute"/>
            <consortium name="Mycorrhizal Genomics Consortium"/>
            <person name="Kohler A."/>
            <person name="Kuo A."/>
            <person name="Nagy L.G."/>
            <person name="Floudas D."/>
            <person name="Copeland A."/>
            <person name="Barry K.W."/>
            <person name="Cichocki N."/>
            <person name="Veneault-Fourrey C."/>
            <person name="LaButti K."/>
            <person name="Lindquist E.A."/>
            <person name="Lipzen A."/>
            <person name="Lundell T."/>
            <person name="Morin E."/>
            <person name="Murat C."/>
            <person name="Riley R."/>
            <person name="Ohm R."/>
            <person name="Sun H."/>
            <person name="Tunlid A."/>
            <person name="Henrissat B."/>
            <person name="Grigoriev I.V."/>
            <person name="Hibbett D.S."/>
            <person name="Martin F."/>
        </authorList>
    </citation>
    <scope>NUCLEOTIDE SEQUENCE [LARGE SCALE GENOMIC DNA]</scope>
    <source>
        <strain evidence="2">MUT 4182</strain>
    </source>
</reference>
<proteinExistence type="predicted"/>
<evidence type="ECO:0000313" key="2">
    <source>
        <dbReference type="Proteomes" id="UP000054248"/>
    </source>
</evidence>
<name>A0A0C3QUE2_9AGAM</name>
<sequence length="141" mass="15170">MQLRSTQYTRSAPISDGEHMNMKVAVLNDLIERGAGISPIARHGVTLAREPRLIQDFVTRHAPFPKPPGYALASAAASGASNLLYLAVLAPFGRPKPIVSSLIQGSVTRHGHQRASEPTKVLVTLQPPRAYGRNGTVVSLR</sequence>
<dbReference type="Proteomes" id="UP000054248">
    <property type="component" value="Unassembled WGS sequence"/>
</dbReference>
<gene>
    <name evidence="1" type="ORF">M407DRAFT_4754</name>
</gene>
<dbReference type="HOGENOM" id="CLU_1826705_0_0_1"/>
<accession>A0A0C3QUE2</accession>
<dbReference type="EMBL" id="KN822958">
    <property type="protein sequence ID" value="KIO32059.1"/>
    <property type="molecule type" value="Genomic_DNA"/>
</dbReference>